<organism evidence="2 5">
    <name type="scientific">Perkinsus olseni</name>
    <name type="common">Perkinsus atlanticus</name>
    <dbReference type="NCBI Taxonomy" id="32597"/>
    <lineage>
        <taxon>Eukaryota</taxon>
        <taxon>Sar</taxon>
        <taxon>Alveolata</taxon>
        <taxon>Perkinsozoa</taxon>
        <taxon>Perkinsea</taxon>
        <taxon>Perkinsida</taxon>
        <taxon>Perkinsidae</taxon>
        <taxon>Perkinsus</taxon>
    </lineage>
</organism>
<evidence type="ECO:0000313" key="5">
    <source>
        <dbReference type="Proteomes" id="UP000574390"/>
    </source>
</evidence>
<accession>A0A7J6QA21</accession>
<feature type="compositionally biased region" description="Basic and acidic residues" evidence="1">
    <location>
        <begin position="101"/>
        <end position="110"/>
    </location>
</feature>
<dbReference type="AlphaFoldDB" id="A0A7J6QA21"/>
<reference evidence="4 5" key="1">
    <citation type="submission" date="2020-04" db="EMBL/GenBank/DDBJ databases">
        <title>Perkinsus olseni comparative genomics.</title>
        <authorList>
            <person name="Bogema D.R."/>
        </authorList>
    </citation>
    <scope>NUCLEOTIDE SEQUENCE [LARGE SCALE GENOMIC DNA]</scope>
    <source>
        <strain evidence="2">ATCC PRA-205</strain>
        <strain evidence="3 4">ATCC PRA-207</strain>
    </source>
</reference>
<feature type="non-terminal residue" evidence="2">
    <location>
        <position position="123"/>
    </location>
</feature>
<gene>
    <name evidence="2" type="ORF">FOZ62_021126</name>
    <name evidence="3" type="ORF">FOZ63_021980</name>
</gene>
<proteinExistence type="predicted"/>
<feature type="compositionally biased region" description="Polar residues" evidence="1">
    <location>
        <begin position="113"/>
        <end position="123"/>
    </location>
</feature>
<evidence type="ECO:0000313" key="4">
    <source>
        <dbReference type="Proteomes" id="UP000553632"/>
    </source>
</evidence>
<dbReference type="Proteomes" id="UP000574390">
    <property type="component" value="Unassembled WGS sequence"/>
</dbReference>
<comment type="caution">
    <text evidence="2">The sequence shown here is derived from an EMBL/GenBank/DDBJ whole genome shotgun (WGS) entry which is preliminary data.</text>
</comment>
<protein>
    <submittedName>
        <fullName evidence="2">Uncharacterized protein</fullName>
    </submittedName>
</protein>
<feature type="non-terminal residue" evidence="2">
    <location>
        <position position="1"/>
    </location>
</feature>
<evidence type="ECO:0000313" key="3">
    <source>
        <dbReference type="EMBL" id="KAF4747506.1"/>
    </source>
</evidence>
<evidence type="ECO:0000256" key="1">
    <source>
        <dbReference type="SAM" id="MobiDB-lite"/>
    </source>
</evidence>
<name>A0A7J6QA21_PEROL</name>
<dbReference type="Proteomes" id="UP000553632">
    <property type="component" value="Unassembled WGS sequence"/>
</dbReference>
<feature type="region of interest" description="Disordered" evidence="1">
    <location>
        <begin position="94"/>
        <end position="123"/>
    </location>
</feature>
<dbReference type="EMBL" id="JABANO010009067">
    <property type="protein sequence ID" value="KAF4747506.1"/>
    <property type="molecule type" value="Genomic_DNA"/>
</dbReference>
<evidence type="ECO:0000313" key="2">
    <source>
        <dbReference type="EMBL" id="KAF4704450.1"/>
    </source>
</evidence>
<keyword evidence="4" id="KW-1185">Reference proteome</keyword>
<sequence>IEFVVEPEFVCEGDEVPTRRLQFHRVSKTVIRIWDLARVVDDRVLVCGIHNFDADCTPNGPYIRSERRENVVVRMGNQSSSGLKYSVLGGKGATPDVKATVSRDRRRDIRGGTLQSPAYKTMN</sequence>
<dbReference type="EMBL" id="JABANM010031507">
    <property type="protein sequence ID" value="KAF4704450.1"/>
    <property type="molecule type" value="Genomic_DNA"/>
</dbReference>